<reference evidence="8" key="1">
    <citation type="journal article" date="2022" name="Plant J.">
        <title>Strategies of tolerance reflected in two North American maple genomes.</title>
        <authorList>
            <person name="McEvoy S.L."/>
            <person name="Sezen U.U."/>
            <person name="Trouern-Trend A."/>
            <person name="McMahon S.M."/>
            <person name="Schaberg P.G."/>
            <person name="Yang J."/>
            <person name="Wegrzyn J.L."/>
            <person name="Swenson N.G."/>
        </authorList>
    </citation>
    <scope>NUCLEOTIDE SEQUENCE</scope>
    <source>
        <strain evidence="8">91603</strain>
    </source>
</reference>
<dbReference type="GO" id="GO:0016491">
    <property type="term" value="F:oxidoreductase activity"/>
    <property type="evidence" value="ECO:0007669"/>
    <property type="project" value="UniProtKB-KW"/>
</dbReference>
<dbReference type="InterPro" id="IPR005123">
    <property type="entry name" value="Oxoglu/Fe-dep_dioxygenase_dom"/>
</dbReference>
<dbReference type="InterPro" id="IPR044861">
    <property type="entry name" value="IPNS-like_FE2OG_OXY"/>
</dbReference>
<evidence type="ECO:0000313" key="9">
    <source>
        <dbReference type="Proteomes" id="UP001064489"/>
    </source>
</evidence>
<dbReference type="InterPro" id="IPR026992">
    <property type="entry name" value="DIOX_N"/>
</dbReference>
<evidence type="ECO:0000313" key="8">
    <source>
        <dbReference type="EMBL" id="KAI9191989.1"/>
    </source>
</evidence>
<dbReference type="Proteomes" id="UP001064489">
    <property type="component" value="Chromosome 6"/>
</dbReference>
<dbReference type="PANTHER" id="PTHR47990">
    <property type="entry name" value="2-OXOGLUTARATE (2OG) AND FE(II)-DEPENDENT OXYGENASE SUPERFAMILY PROTEIN-RELATED"/>
    <property type="match status" value="1"/>
</dbReference>
<dbReference type="InterPro" id="IPR027443">
    <property type="entry name" value="IPNS-like_sf"/>
</dbReference>
<dbReference type="InterPro" id="IPR050231">
    <property type="entry name" value="Iron_ascorbate_oxido_reductase"/>
</dbReference>
<keyword evidence="2 6" id="KW-0408">Iron</keyword>
<keyword evidence="6" id="KW-0560">Oxidoreductase</keyword>
<reference evidence="8" key="2">
    <citation type="submission" date="2023-02" db="EMBL/GenBank/DDBJ databases">
        <authorList>
            <person name="Swenson N.G."/>
            <person name="Wegrzyn J.L."/>
            <person name="Mcevoy S.L."/>
        </authorList>
    </citation>
    <scope>NUCLEOTIDE SEQUENCE</scope>
    <source>
        <strain evidence="8">91603</strain>
        <tissue evidence="8">Leaf</tissue>
    </source>
</reference>
<dbReference type="SUPFAM" id="SSF51197">
    <property type="entry name" value="Clavaminate synthase-like"/>
    <property type="match status" value="1"/>
</dbReference>
<comment type="caution">
    <text evidence="8">The sequence shown here is derived from an EMBL/GenBank/DDBJ whole genome shotgun (WGS) entry which is preliminary data.</text>
</comment>
<dbReference type="Pfam" id="PF03171">
    <property type="entry name" value="2OG-FeII_Oxy"/>
    <property type="match status" value="1"/>
</dbReference>
<comment type="function">
    <text evidence="3">2-oxoglutarate-dependent dioxygenase essential for auxin catabolism and maintenance of auxin homeostasis in reproductive organs. Catalyzes the irreversible oxidation of indole-3-acetic acid (IAA) to the biologically inactive 2-oxoindole-3-acetic acid (OxIAA).</text>
</comment>
<evidence type="ECO:0000256" key="3">
    <source>
        <dbReference type="ARBA" id="ARBA00054658"/>
    </source>
</evidence>
<gene>
    <name evidence="8" type="ORF">LWI28_016454</name>
</gene>
<organism evidence="8 9">
    <name type="scientific">Acer negundo</name>
    <name type="common">Box elder</name>
    <dbReference type="NCBI Taxonomy" id="4023"/>
    <lineage>
        <taxon>Eukaryota</taxon>
        <taxon>Viridiplantae</taxon>
        <taxon>Streptophyta</taxon>
        <taxon>Embryophyta</taxon>
        <taxon>Tracheophyta</taxon>
        <taxon>Spermatophyta</taxon>
        <taxon>Magnoliopsida</taxon>
        <taxon>eudicotyledons</taxon>
        <taxon>Gunneridae</taxon>
        <taxon>Pentapetalae</taxon>
        <taxon>rosids</taxon>
        <taxon>malvids</taxon>
        <taxon>Sapindales</taxon>
        <taxon>Sapindaceae</taxon>
        <taxon>Hippocastanoideae</taxon>
        <taxon>Acereae</taxon>
        <taxon>Acer</taxon>
    </lineage>
</organism>
<sequence length="330" mass="37079">MGSEATQIPYIYFSSEVLDHFDHDREVGVGGGGGGGGGGVEKWKAMCSQVREALENHGCFILFYEKIAMTLREEMFNIMKDLFDLPEETKNKYVNPRPYRSYSGANNPLLPLQESFGVDNEPGQDSAQAFTDLMWPEGNPTFSEIFKSMNSKMLELDNIILRMVFESYGVGKLYNSFIQDSANTFRFMKYKVPPNNEPSAMGLIAHTDKNTLTILCQNEVQGLEILDKDGNWVTIMIPNDAFIVIVGDGLKAWSNARIPAAKHRVVMSGNKERYSFGLFSMPKEGATIEVPLELVDNDHPLVYLPFKFSDFFHNFVNNTRDDALEAFAGV</sequence>
<proteinExistence type="inferred from homology"/>
<dbReference type="AlphaFoldDB" id="A0AAD5JJ45"/>
<keyword evidence="1 6" id="KW-0479">Metal-binding</keyword>
<accession>A0AAD5JJ45</accession>
<dbReference type="FunFam" id="2.60.120.330:FF:000017">
    <property type="entry name" value="2-oxoglutarate-dependent dioxygenase DAO"/>
    <property type="match status" value="1"/>
</dbReference>
<dbReference type="Gene3D" id="2.60.120.330">
    <property type="entry name" value="B-lactam Antibiotic, Isopenicillin N Synthase, Chain"/>
    <property type="match status" value="1"/>
</dbReference>
<evidence type="ECO:0000256" key="4">
    <source>
        <dbReference type="ARBA" id="ARBA00074102"/>
    </source>
</evidence>
<dbReference type="PROSITE" id="PS51471">
    <property type="entry name" value="FE2OG_OXY"/>
    <property type="match status" value="1"/>
</dbReference>
<comment type="similarity">
    <text evidence="6">Belongs to the iron/ascorbate-dependent oxidoreductase family.</text>
</comment>
<protein>
    <recommendedName>
        <fullName evidence="4">2-oxoglutarate-dependent dioxygenase DAO</fullName>
    </recommendedName>
    <alternativeName>
        <fullName evidence="5">Protein DIOXYGENASE FOR AUXIN OXIDATION</fullName>
    </alternativeName>
</protein>
<evidence type="ECO:0000256" key="2">
    <source>
        <dbReference type="ARBA" id="ARBA00023004"/>
    </source>
</evidence>
<name>A0AAD5JJ45_ACENE</name>
<feature type="domain" description="Fe2OG dioxygenase" evidence="7">
    <location>
        <begin position="181"/>
        <end position="282"/>
    </location>
</feature>
<keyword evidence="9" id="KW-1185">Reference proteome</keyword>
<dbReference type="EMBL" id="JAJSOW010000004">
    <property type="protein sequence ID" value="KAI9191989.1"/>
    <property type="molecule type" value="Genomic_DNA"/>
</dbReference>
<evidence type="ECO:0000256" key="1">
    <source>
        <dbReference type="ARBA" id="ARBA00022723"/>
    </source>
</evidence>
<evidence type="ECO:0000259" key="7">
    <source>
        <dbReference type="PROSITE" id="PS51471"/>
    </source>
</evidence>
<dbReference type="GO" id="GO:0046872">
    <property type="term" value="F:metal ion binding"/>
    <property type="evidence" value="ECO:0007669"/>
    <property type="project" value="UniProtKB-KW"/>
</dbReference>
<evidence type="ECO:0000256" key="6">
    <source>
        <dbReference type="RuleBase" id="RU003682"/>
    </source>
</evidence>
<dbReference type="Pfam" id="PF14226">
    <property type="entry name" value="DIOX_N"/>
    <property type="match status" value="1"/>
</dbReference>
<evidence type="ECO:0000256" key="5">
    <source>
        <dbReference type="ARBA" id="ARBA00076740"/>
    </source>
</evidence>